<dbReference type="PANTHER" id="PTHR12506:SF41">
    <property type="entry name" value="ZINC FINGER CCCH DOMAIN-CONTAINING PROTEIN 58"/>
    <property type="match status" value="1"/>
</dbReference>
<comment type="caution">
    <text evidence="8">The sequence shown here is derived from an EMBL/GenBank/DDBJ whole genome shotgun (WGS) entry which is preliminary data.</text>
</comment>
<name>A0A6A6MER0_HEVBR</name>
<dbReference type="InterPro" id="IPR050974">
    <property type="entry name" value="Plant_ZF_CCCH"/>
</dbReference>
<dbReference type="GO" id="GO:0008270">
    <property type="term" value="F:zinc ion binding"/>
    <property type="evidence" value="ECO:0007669"/>
    <property type="project" value="UniProtKB-KW"/>
</dbReference>
<dbReference type="Gene3D" id="4.10.1000.10">
    <property type="entry name" value="Zinc finger, CCCH-type"/>
    <property type="match status" value="2"/>
</dbReference>
<feature type="domain" description="C3H1-type" evidence="7">
    <location>
        <begin position="70"/>
        <end position="98"/>
    </location>
</feature>
<keyword evidence="9" id="KW-1185">Reference proteome</keyword>
<evidence type="ECO:0000256" key="4">
    <source>
        <dbReference type="ARBA" id="ARBA00023125"/>
    </source>
</evidence>
<dbReference type="PROSITE" id="PS50103">
    <property type="entry name" value="ZF_C3H1"/>
    <property type="match status" value="5"/>
</dbReference>
<evidence type="ECO:0000256" key="5">
    <source>
        <dbReference type="PROSITE-ProRule" id="PRU00723"/>
    </source>
</evidence>
<dbReference type="InterPro" id="IPR000571">
    <property type="entry name" value="Znf_CCCH"/>
</dbReference>
<feature type="zinc finger region" description="C3H1-type" evidence="5">
    <location>
        <begin position="70"/>
        <end position="98"/>
    </location>
</feature>
<dbReference type="SUPFAM" id="SSF90229">
    <property type="entry name" value="CCCH zinc finger"/>
    <property type="match status" value="5"/>
</dbReference>
<evidence type="ECO:0000256" key="2">
    <source>
        <dbReference type="ARBA" id="ARBA00022771"/>
    </source>
</evidence>
<keyword evidence="1 5" id="KW-0479">Metal-binding</keyword>
<feature type="compositionally biased region" description="Polar residues" evidence="6">
    <location>
        <begin position="309"/>
        <end position="319"/>
    </location>
</feature>
<evidence type="ECO:0000259" key="7">
    <source>
        <dbReference type="PROSITE" id="PS50103"/>
    </source>
</evidence>
<dbReference type="Gene3D" id="2.30.30.1190">
    <property type="match status" value="1"/>
</dbReference>
<dbReference type="Proteomes" id="UP000467840">
    <property type="component" value="Chromosome 14"/>
</dbReference>
<gene>
    <name evidence="8" type="ORF">GH714_018917</name>
</gene>
<accession>A0A6A6MER0</accession>
<dbReference type="Pfam" id="PF00642">
    <property type="entry name" value="zf-CCCH"/>
    <property type="match status" value="5"/>
</dbReference>
<sequence length="519" mass="55988">MDRYGWTQEGSQSDPSKEWTAPGPETELEGKFFHLHSNFARFIECVAKWKWFLGCLAAGIREGESGYPERPDEADCIYYLRTGFCGYGARCRFNHPRDRGAVIGPARAGAGEFPERVGQPVCQYYMRTGTCKFGASCKYHHPKQGGVSVSPVSLNYSGYPIRPGEKECTYYVKTGQCKFGATCKFHHPQPASLQIPAQSLAPQVTPMPASVTASALYPTVQSPSVPSTQQYGLVVARPPLLPGSYVQGPYGPMLLSPGLVSYPSWSPYPAPVSPVASPSTQPGVGSGSVYGITQLSPSAPAYTGAYQPMPTSIGPSSSSQKEHSFPERPGQPECQYYMKTGDCKFGSSCRYHHPPELIAPKTTVVLSPIRLPLRPGAPICAHYTQWGQCKFGPACKFDHPMGTLSYSPSASSLADMPVAPYPVGSSIGTLAPSSSSSECDLNLFQGQARTPVQRGCLHHQAHLADWFGEPLIMIEFIGIVAFSPVLPNIWFPLAIEDSVIVGKLSDDEAVFSAAGFSFG</sequence>
<keyword evidence="3 5" id="KW-0862">Zinc</keyword>
<dbReference type="SMART" id="SM00356">
    <property type="entry name" value="ZnF_C3H1"/>
    <property type="match status" value="5"/>
</dbReference>
<feature type="domain" description="C3H1-type" evidence="7">
    <location>
        <begin position="162"/>
        <end position="190"/>
    </location>
</feature>
<dbReference type="PANTHER" id="PTHR12506">
    <property type="entry name" value="PROTEIN PHOSPHATASE RELATED"/>
    <property type="match status" value="1"/>
</dbReference>
<feature type="domain" description="C3H1-type" evidence="7">
    <location>
        <begin position="328"/>
        <end position="356"/>
    </location>
</feature>
<dbReference type="EMBL" id="JAAGAX010000006">
    <property type="protein sequence ID" value="KAF2310985.1"/>
    <property type="molecule type" value="Genomic_DNA"/>
</dbReference>
<feature type="region of interest" description="Disordered" evidence="6">
    <location>
        <begin position="1"/>
        <end position="23"/>
    </location>
</feature>
<dbReference type="AlphaFoldDB" id="A0A6A6MER0"/>
<feature type="zinc finger region" description="C3H1-type" evidence="5">
    <location>
        <begin position="162"/>
        <end position="190"/>
    </location>
</feature>
<feature type="domain" description="C3H1-type" evidence="7">
    <location>
        <begin position="116"/>
        <end position="144"/>
    </location>
</feature>
<feature type="region of interest" description="Disordered" evidence="6">
    <location>
        <begin position="309"/>
        <end position="330"/>
    </location>
</feature>
<organism evidence="8 9">
    <name type="scientific">Hevea brasiliensis</name>
    <name type="common">Para rubber tree</name>
    <name type="synonym">Siphonia brasiliensis</name>
    <dbReference type="NCBI Taxonomy" id="3981"/>
    <lineage>
        <taxon>Eukaryota</taxon>
        <taxon>Viridiplantae</taxon>
        <taxon>Streptophyta</taxon>
        <taxon>Embryophyta</taxon>
        <taxon>Tracheophyta</taxon>
        <taxon>Spermatophyta</taxon>
        <taxon>Magnoliopsida</taxon>
        <taxon>eudicotyledons</taxon>
        <taxon>Gunneridae</taxon>
        <taxon>Pentapetalae</taxon>
        <taxon>rosids</taxon>
        <taxon>fabids</taxon>
        <taxon>Malpighiales</taxon>
        <taxon>Euphorbiaceae</taxon>
        <taxon>Crotonoideae</taxon>
        <taxon>Micrandreae</taxon>
        <taxon>Hevea</taxon>
    </lineage>
</organism>
<reference evidence="8 9" key="1">
    <citation type="journal article" date="2020" name="Mol. Plant">
        <title>The Chromosome-Based Rubber Tree Genome Provides New Insights into Spurge Genome Evolution and Rubber Biosynthesis.</title>
        <authorList>
            <person name="Liu J."/>
            <person name="Shi C."/>
            <person name="Shi C.C."/>
            <person name="Li W."/>
            <person name="Zhang Q.J."/>
            <person name="Zhang Y."/>
            <person name="Li K."/>
            <person name="Lu H.F."/>
            <person name="Shi C."/>
            <person name="Zhu S.T."/>
            <person name="Xiao Z.Y."/>
            <person name="Nan H."/>
            <person name="Yue Y."/>
            <person name="Zhu X.G."/>
            <person name="Wu Y."/>
            <person name="Hong X.N."/>
            <person name="Fan G.Y."/>
            <person name="Tong Y."/>
            <person name="Zhang D."/>
            <person name="Mao C.L."/>
            <person name="Liu Y.L."/>
            <person name="Hao S.J."/>
            <person name="Liu W.Q."/>
            <person name="Lv M.Q."/>
            <person name="Zhang H.B."/>
            <person name="Liu Y."/>
            <person name="Hu-Tang G.R."/>
            <person name="Wang J.P."/>
            <person name="Wang J.H."/>
            <person name="Sun Y.H."/>
            <person name="Ni S.B."/>
            <person name="Chen W.B."/>
            <person name="Zhang X.C."/>
            <person name="Jiao Y.N."/>
            <person name="Eichler E.E."/>
            <person name="Li G.H."/>
            <person name="Liu X."/>
            <person name="Gao L.Z."/>
        </authorList>
    </citation>
    <scope>NUCLEOTIDE SEQUENCE [LARGE SCALE GENOMIC DNA]</scope>
    <source>
        <strain evidence="9">cv. GT1</strain>
        <tissue evidence="8">Leaf</tissue>
    </source>
</reference>
<evidence type="ECO:0000256" key="6">
    <source>
        <dbReference type="SAM" id="MobiDB-lite"/>
    </source>
</evidence>
<evidence type="ECO:0000256" key="3">
    <source>
        <dbReference type="ARBA" id="ARBA00022833"/>
    </source>
</evidence>
<feature type="zinc finger region" description="C3H1-type" evidence="5">
    <location>
        <begin position="116"/>
        <end position="144"/>
    </location>
</feature>
<keyword evidence="2 5" id="KW-0863">Zinc-finger</keyword>
<protein>
    <recommendedName>
        <fullName evidence="7">C3H1-type domain-containing protein</fullName>
    </recommendedName>
</protein>
<dbReference type="GO" id="GO:0003729">
    <property type="term" value="F:mRNA binding"/>
    <property type="evidence" value="ECO:0007669"/>
    <property type="project" value="UniProtKB-ARBA"/>
</dbReference>
<feature type="zinc finger region" description="C3H1-type" evidence="5">
    <location>
        <begin position="374"/>
        <end position="402"/>
    </location>
</feature>
<feature type="domain" description="C3H1-type" evidence="7">
    <location>
        <begin position="374"/>
        <end position="402"/>
    </location>
</feature>
<evidence type="ECO:0000313" key="8">
    <source>
        <dbReference type="EMBL" id="KAF2310985.1"/>
    </source>
</evidence>
<keyword evidence="4" id="KW-0238">DNA-binding</keyword>
<evidence type="ECO:0000313" key="9">
    <source>
        <dbReference type="Proteomes" id="UP000467840"/>
    </source>
</evidence>
<evidence type="ECO:0000256" key="1">
    <source>
        <dbReference type="ARBA" id="ARBA00022723"/>
    </source>
</evidence>
<proteinExistence type="predicted"/>
<dbReference type="InterPro" id="IPR036855">
    <property type="entry name" value="Znf_CCCH_sf"/>
</dbReference>
<dbReference type="GO" id="GO:0003677">
    <property type="term" value="F:DNA binding"/>
    <property type="evidence" value="ECO:0007669"/>
    <property type="project" value="UniProtKB-KW"/>
</dbReference>
<feature type="zinc finger region" description="C3H1-type" evidence="5">
    <location>
        <begin position="328"/>
        <end position="356"/>
    </location>
</feature>